<dbReference type="FunFam" id="1.10.8.640:FF:000001">
    <property type="entry name" value="Cytochrome c-type biogenesis protein"/>
    <property type="match status" value="1"/>
</dbReference>
<name>A0A1C3V0W8_9HYPH</name>
<dbReference type="InterPro" id="IPR005616">
    <property type="entry name" value="CcmH/CycL/Ccl2/NrfF_N"/>
</dbReference>
<dbReference type="OrthoDB" id="9804975at2"/>
<dbReference type="InterPro" id="IPR051263">
    <property type="entry name" value="C-type_cytochrome_biogenesis"/>
</dbReference>
<dbReference type="STRING" id="410764.GA0061103_3008"/>
<dbReference type="GO" id="GO:0017004">
    <property type="term" value="P:cytochrome complex assembly"/>
    <property type="evidence" value="ECO:0007669"/>
    <property type="project" value="UniProtKB-KW"/>
</dbReference>
<sequence length="168" mass="18330">MNSYRPTSRFAGVHSLGGAIRLILCLVALLAPMSALAVNPDEVLSDPALEARARTISAELRCMVCQNQSIDDSNADLARDLRLLVRKRLTDGDTDQQVLDYIVSRYGEFVLLKPRLSEKTYILWGAPIVLFVAGGLALAVYARRRTGKSTGSPLSADEEAQLKDILGK</sequence>
<dbReference type="InterPro" id="IPR038297">
    <property type="entry name" value="CcmH/CycL/NrfF/Ccl2_sf"/>
</dbReference>
<gene>
    <name evidence="11" type="ORF">GA0061103_3008</name>
</gene>
<dbReference type="PANTHER" id="PTHR47870:SF1">
    <property type="entry name" value="CYTOCHROME C-TYPE BIOGENESIS PROTEIN CCMH"/>
    <property type="match status" value="1"/>
</dbReference>
<dbReference type="GO" id="GO:0005886">
    <property type="term" value="C:plasma membrane"/>
    <property type="evidence" value="ECO:0007669"/>
    <property type="project" value="TreeGrafter"/>
</dbReference>
<keyword evidence="4 9" id="KW-0732">Signal</keyword>
<evidence type="ECO:0000256" key="2">
    <source>
        <dbReference type="ARBA" id="ARBA00022617"/>
    </source>
</evidence>
<keyword evidence="5" id="KW-0201">Cytochrome c-type biogenesis</keyword>
<evidence type="ECO:0000256" key="5">
    <source>
        <dbReference type="ARBA" id="ARBA00022748"/>
    </source>
</evidence>
<keyword evidence="3 9" id="KW-0479">Metal-binding</keyword>
<keyword evidence="9" id="KW-0812">Transmembrane</keyword>
<dbReference type="GO" id="GO:0046872">
    <property type="term" value="F:metal ion binding"/>
    <property type="evidence" value="ECO:0007669"/>
    <property type="project" value="UniProtKB-KW"/>
</dbReference>
<keyword evidence="6 9" id="KW-0408">Iron</keyword>
<reference evidence="12" key="1">
    <citation type="submission" date="2016-08" db="EMBL/GenBank/DDBJ databases">
        <authorList>
            <person name="Varghese N."/>
            <person name="Submissions Spin"/>
        </authorList>
    </citation>
    <scope>NUCLEOTIDE SEQUENCE [LARGE SCALE GENOMIC DNA]</scope>
    <source>
        <strain evidence="12">HAMBI 2975</strain>
    </source>
</reference>
<dbReference type="RefSeq" id="WP_092710282.1">
    <property type="nucleotide sequence ID" value="NZ_FMAG01000002.1"/>
</dbReference>
<comment type="similarity">
    <text evidence="1 9">Belongs to the CcmH/CycL/Ccl2/NrfF family.</text>
</comment>
<comment type="function">
    <text evidence="7">Required for the biogenesis of c-type cytochromes. Possible subunit of a heme lyase.</text>
</comment>
<feature type="transmembrane region" description="Helical" evidence="9">
    <location>
        <begin position="121"/>
        <end position="142"/>
    </location>
</feature>
<dbReference type="Pfam" id="PF03918">
    <property type="entry name" value="CcmH"/>
    <property type="match status" value="1"/>
</dbReference>
<dbReference type="Proteomes" id="UP000199101">
    <property type="component" value="Unassembled WGS sequence"/>
</dbReference>
<evidence type="ECO:0000256" key="9">
    <source>
        <dbReference type="RuleBase" id="RU364112"/>
    </source>
</evidence>
<keyword evidence="2 9" id="KW-0349">Heme</keyword>
<evidence type="ECO:0000259" key="10">
    <source>
        <dbReference type="Pfam" id="PF03918"/>
    </source>
</evidence>
<feature type="domain" description="CcmH/CycL/Ccl2/NrfF N-terminal" evidence="10">
    <location>
        <begin position="26"/>
        <end position="166"/>
    </location>
</feature>
<evidence type="ECO:0000256" key="8">
    <source>
        <dbReference type="ARBA" id="ARBA00060491"/>
    </source>
</evidence>
<evidence type="ECO:0000256" key="6">
    <source>
        <dbReference type="ARBA" id="ARBA00023004"/>
    </source>
</evidence>
<evidence type="ECO:0000256" key="1">
    <source>
        <dbReference type="ARBA" id="ARBA00010342"/>
    </source>
</evidence>
<comment type="subcellular location">
    <subcellularLocation>
        <location evidence="8">Membrane</location>
        <topology evidence="8">Single-pass membrane protein</topology>
        <orientation evidence="8">Periplasmic side</orientation>
    </subcellularLocation>
</comment>
<evidence type="ECO:0000256" key="7">
    <source>
        <dbReference type="ARBA" id="ARBA00037230"/>
    </source>
</evidence>
<keyword evidence="9" id="KW-1133">Transmembrane helix</keyword>
<evidence type="ECO:0000256" key="3">
    <source>
        <dbReference type="ARBA" id="ARBA00022723"/>
    </source>
</evidence>
<evidence type="ECO:0000256" key="4">
    <source>
        <dbReference type="ARBA" id="ARBA00022729"/>
    </source>
</evidence>
<dbReference type="EMBL" id="FMAG01000002">
    <property type="protein sequence ID" value="SCB21227.1"/>
    <property type="molecule type" value="Genomic_DNA"/>
</dbReference>
<dbReference type="AlphaFoldDB" id="A0A1C3V0W8"/>
<proteinExistence type="inferred from homology"/>
<dbReference type="Gene3D" id="1.10.8.640">
    <property type="entry name" value="Cytochrome C biogenesis protein"/>
    <property type="match status" value="1"/>
</dbReference>
<evidence type="ECO:0000313" key="11">
    <source>
        <dbReference type="EMBL" id="SCB21227.1"/>
    </source>
</evidence>
<organism evidence="11 12">
    <name type="scientific">Rhizobium multihospitium</name>
    <dbReference type="NCBI Taxonomy" id="410764"/>
    <lineage>
        <taxon>Bacteria</taxon>
        <taxon>Pseudomonadati</taxon>
        <taxon>Pseudomonadota</taxon>
        <taxon>Alphaproteobacteria</taxon>
        <taxon>Hyphomicrobiales</taxon>
        <taxon>Rhizobiaceae</taxon>
        <taxon>Rhizobium/Agrobacterium group</taxon>
        <taxon>Rhizobium</taxon>
    </lineage>
</organism>
<dbReference type="PANTHER" id="PTHR47870">
    <property type="entry name" value="CYTOCHROME C-TYPE BIOGENESIS PROTEIN CCMH"/>
    <property type="match status" value="1"/>
</dbReference>
<keyword evidence="12" id="KW-1185">Reference proteome</keyword>
<protein>
    <recommendedName>
        <fullName evidence="9">Cytochrome c-type biogenesis protein</fullName>
    </recommendedName>
</protein>
<accession>A0A1C3V0W8</accession>
<dbReference type="CDD" id="cd16378">
    <property type="entry name" value="CcmH_N"/>
    <property type="match status" value="1"/>
</dbReference>
<keyword evidence="9" id="KW-0472">Membrane</keyword>
<evidence type="ECO:0000313" key="12">
    <source>
        <dbReference type="Proteomes" id="UP000199101"/>
    </source>
</evidence>